<evidence type="ECO:0000256" key="3">
    <source>
        <dbReference type="ARBA" id="ARBA00022989"/>
    </source>
</evidence>
<keyword evidence="4 5" id="KW-0472">Membrane</keyword>
<dbReference type="InterPro" id="IPR036640">
    <property type="entry name" value="ABC1_TM_sf"/>
</dbReference>
<feature type="transmembrane region" description="Helical" evidence="5">
    <location>
        <begin position="177"/>
        <end position="198"/>
    </location>
</feature>
<organism evidence="7 8">
    <name type="scientific">Hymenobacter fastidiosus</name>
    <dbReference type="NCBI Taxonomy" id="486264"/>
    <lineage>
        <taxon>Bacteria</taxon>
        <taxon>Pseudomonadati</taxon>
        <taxon>Bacteroidota</taxon>
        <taxon>Cytophagia</taxon>
        <taxon>Cytophagales</taxon>
        <taxon>Hymenobacteraceae</taxon>
        <taxon>Hymenobacter</taxon>
    </lineage>
</organism>
<sequence length="309" mass="33846">MRNVQLLARLWRHVFHCTSQLLLLMVIGLASLGLGAVKPLPIKLVIHNVLGTMPLPFGLERWPGAARFAYDQPQLLLVLVVFTAVVTVGSAAFSAAVVRLTVSLGHKLVYNLSLKLYHKMLRMSPTFYAQHKLGDLLQRITGDVFVVYFVVAYIVVPGIISLMCMTAMGYVMVQLDLLLALIAMSVVPLLVLALALFYKPMDQTTAEHFARQGALSAFVQQSLTGIRTIQSFGRERLMQQQIEQQVAEFGQAFQQAPVVGTTYNPLTALITGLASAALLGAGAYRGRQGHLTAGDLFLFGLRSRALRPL</sequence>
<name>A0ABP7SMW4_9BACT</name>
<evidence type="ECO:0000313" key="8">
    <source>
        <dbReference type="Proteomes" id="UP001500567"/>
    </source>
</evidence>
<evidence type="ECO:0000313" key="7">
    <source>
        <dbReference type="EMBL" id="GAA4013948.1"/>
    </source>
</evidence>
<dbReference type="InterPro" id="IPR039421">
    <property type="entry name" value="Type_1_exporter"/>
</dbReference>
<evidence type="ECO:0000256" key="2">
    <source>
        <dbReference type="ARBA" id="ARBA00022692"/>
    </source>
</evidence>
<dbReference type="Proteomes" id="UP001500567">
    <property type="component" value="Unassembled WGS sequence"/>
</dbReference>
<gene>
    <name evidence="7" type="ORF">GCM10022408_28860</name>
</gene>
<evidence type="ECO:0000259" key="6">
    <source>
        <dbReference type="Pfam" id="PF00664"/>
    </source>
</evidence>
<dbReference type="RefSeq" id="WP_345073945.1">
    <property type="nucleotide sequence ID" value="NZ_BAABDJ010000035.1"/>
</dbReference>
<keyword evidence="3 5" id="KW-1133">Transmembrane helix</keyword>
<protein>
    <recommendedName>
        <fullName evidence="6">ABC transmembrane type-1 domain-containing protein</fullName>
    </recommendedName>
</protein>
<dbReference type="PANTHER" id="PTHR43394:SF1">
    <property type="entry name" value="ATP-BINDING CASSETTE SUB-FAMILY B MEMBER 10, MITOCHONDRIAL"/>
    <property type="match status" value="1"/>
</dbReference>
<evidence type="ECO:0000256" key="4">
    <source>
        <dbReference type="ARBA" id="ARBA00023136"/>
    </source>
</evidence>
<dbReference type="Gene3D" id="1.20.1560.10">
    <property type="entry name" value="ABC transporter type 1, transmembrane domain"/>
    <property type="match status" value="1"/>
</dbReference>
<keyword evidence="2 5" id="KW-0812">Transmembrane</keyword>
<accession>A0ABP7SMW4</accession>
<feature type="domain" description="ABC transmembrane type-1" evidence="6">
    <location>
        <begin position="76"/>
        <end position="299"/>
    </location>
</feature>
<reference evidence="8" key="1">
    <citation type="journal article" date="2019" name="Int. J. Syst. Evol. Microbiol.">
        <title>The Global Catalogue of Microorganisms (GCM) 10K type strain sequencing project: providing services to taxonomists for standard genome sequencing and annotation.</title>
        <authorList>
            <consortium name="The Broad Institute Genomics Platform"/>
            <consortium name="The Broad Institute Genome Sequencing Center for Infectious Disease"/>
            <person name="Wu L."/>
            <person name="Ma J."/>
        </authorList>
    </citation>
    <scope>NUCLEOTIDE SEQUENCE [LARGE SCALE GENOMIC DNA]</scope>
    <source>
        <strain evidence="8">JCM 17224</strain>
    </source>
</reference>
<feature type="transmembrane region" description="Helical" evidence="5">
    <location>
        <begin position="21"/>
        <end position="40"/>
    </location>
</feature>
<dbReference type="SUPFAM" id="SSF90123">
    <property type="entry name" value="ABC transporter transmembrane region"/>
    <property type="match status" value="1"/>
</dbReference>
<feature type="transmembrane region" description="Helical" evidence="5">
    <location>
        <begin position="75"/>
        <end position="98"/>
    </location>
</feature>
<dbReference type="Pfam" id="PF00664">
    <property type="entry name" value="ABC_membrane"/>
    <property type="match status" value="1"/>
</dbReference>
<comment type="caution">
    <text evidence="7">The sequence shown here is derived from an EMBL/GenBank/DDBJ whole genome shotgun (WGS) entry which is preliminary data.</text>
</comment>
<comment type="subcellular location">
    <subcellularLocation>
        <location evidence="1">Cell membrane</location>
        <topology evidence="1">Multi-pass membrane protein</topology>
    </subcellularLocation>
</comment>
<dbReference type="InterPro" id="IPR011527">
    <property type="entry name" value="ABC1_TM_dom"/>
</dbReference>
<evidence type="ECO:0000256" key="1">
    <source>
        <dbReference type="ARBA" id="ARBA00004651"/>
    </source>
</evidence>
<feature type="transmembrane region" description="Helical" evidence="5">
    <location>
        <begin position="145"/>
        <end position="171"/>
    </location>
</feature>
<evidence type="ECO:0000256" key="5">
    <source>
        <dbReference type="SAM" id="Phobius"/>
    </source>
</evidence>
<proteinExistence type="predicted"/>
<dbReference type="EMBL" id="BAABDJ010000035">
    <property type="protein sequence ID" value="GAA4013948.1"/>
    <property type="molecule type" value="Genomic_DNA"/>
</dbReference>
<keyword evidence="8" id="KW-1185">Reference proteome</keyword>
<dbReference type="PANTHER" id="PTHR43394">
    <property type="entry name" value="ATP-DEPENDENT PERMEASE MDL1, MITOCHONDRIAL"/>
    <property type="match status" value="1"/>
</dbReference>